<comment type="caution">
    <text evidence="1">The sequence shown here is derived from an EMBL/GenBank/DDBJ whole genome shotgun (WGS) entry which is preliminary data.</text>
</comment>
<gene>
    <name evidence="1" type="ORF">F4821DRAFT_267760</name>
</gene>
<evidence type="ECO:0000313" key="1">
    <source>
        <dbReference type="EMBL" id="KAI6090882.1"/>
    </source>
</evidence>
<sequence>MQLSPLQSRLAASVIASCLVLLLYLALFSPQFALAAELDIIPTAYDAAELAYERDDEVETSGPVDLRSPKYDPGFALFDRGIIGRVADNVVTLENNQLETSNLVPGGIMTFVFQASSVSSRGVEDSKDSVELRRSLSDSEESPVDEFENEDITSEPELERRQQATKTLWISANTCEQPWPASPAQTTVEPPQLTLYVSTSTDNTSPGPLADANSQKETTFTQGAVMFNVSVNRDIYFSVSAPNVSSENFDTTKQYNFRLVASLDQYYYSYDTKADDDLIWVDSDARAALLQTKYLTNSSDQEISTLPYVIFAHNRENVMINGIRNSYCGLSNYAQIRNLEDGSSGQVTMGLKKSGAQNLTKQEFYVTGLNASSNYIGILARAPVESTSAQKRQVDNSTIGGGIVFQPTTFDTKPDGPCTFIFNLTLCDETQYAVPGNSSNFPNGTELAKFYEGYTQTMWDNFDKVMQQVPCETSSTAKYSLARDCADCKTAYKNWLCSVAVPRCEDFSTPDRKYLQMRNINATFANGSKVDKSLLSNYGHLKAYTSSRNPQIDEVVQPGPYKELLPCQDLCYELVQSCPASMGFTCPRPDSEFGFNTSYGLKLGSSLSCNYPGSAHYPSSGSTLSVSFFGLAYSIGMLFVLLL</sequence>
<accession>A0ACC0DEZ5</accession>
<reference evidence="1 2" key="1">
    <citation type="journal article" date="2022" name="New Phytol.">
        <title>Ecological generalism drives hyperdiversity of secondary metabolite gene clusters in xylarialean endophytes.</title>
        <authorList>
            <person name="Franco M.E.E."/>
            <person name="Wisecaver J.H."/>
            <person name="Arnold A.E."/>
            <person name="Ju Y.M."/>
            <person name="Slot J.C."/>
            <person name="Ahrendt S."/>
            <person name="Moore L.P."/>
            <person name="Eastman K.E."/>
            <person name="Scott K."/>
            <person name="Konkel Z."/>
            <person name="Mondo S.J."/>
            <person name="Kuo A."/>
            <person name="Hayes R.D."/>
            <person name="Haridas S."/>
            <person name="Andreopoulos B."/>
            <person name="Riley R."/>
            <person name="LaButti K."/>
            <person name="Pangilinan J."/>
            <person name="Lipzen A."/>
            <person name="Amirebrahimi M."/>
            <person name="Yan J."/>
            <person name="Adam C."/>
            <person name="Keymanesh K."/>
            <person name="Ng V."/>
            <person name="Louie K."/>
            <person name="Northen T."/>
            <person name="Drula E."/>
            <person name="Henrissat B."/>
            <person name="Hsieh H.M."/>
            <person name="Youens-Clark K."/>
            <person name="Lutzoni F."/>
            <person name="Miadlikowska J."/>
            <person name="Eastwood D.C."/>
            <person name="Hamelin R.C."/>
            <person name="Grigoriev I.V."/>
            <person name="U'Ren J.M."/>
        </authorList>
    </citation>
    <scope>NUCLEOTIDE SEQUENCE [LARGE SCALE GENOMIC DNA]</scope>
    <source>
        <strain evidence="1 2">ER1909</strain>
    </source>
</reference>
<protein>
    <submittedName>
        <fullName evidence="1">Stretch-activated Ca2+-permeable channel component-domain-containing protein</fullName>
    </submittedName>
</protein>
<dbReference type="Proteomes" id="UP001497680">
    <property type="component" value="Unassembled WGS sequence"/>
</dbReference>
<evidence type="ECO:0000313" key="2">
    <source>
        <dbReference type="Proteomes" id="UP001497680"/>
    </source>
</evidence>
<name>A0ACC0DEZ5_9PEZI</name>
<keyword evidence="2" id="KW-1185">Reference proteome</keyword>
<dbReference type="EMBL" id="MU394289">
    <property type="protein sequence ID" value="KAI6090882.1"/>
    <property type="molecule type" value="Genomic_DNA"/>
</dbReference>
<organism evidence="1 2">
    <name type="scientific">Hypoxylon rubiginosum</name>
    <dbReference type="NCBI Taxonomy" id="110542"/>
    <lineage>
        <taxon>Eukaryota</taxon>
        <taxon>Fungi</taxon>
        <taxon>Dikarya</taxon>
        <taxon>Ascomycota</taxon>
        <taxon>Pezizomycotina</taxon>
        <taxon>Sordariomycetes</taxon>
        <taxon>Xylariomycetidae</taxon>
        <taxon>Xylariales</taxon>
        <taxon>Hypoxylaceae</taxon>
        <taxon>Hypoxylon</taxon>
    </lineage>
</organism>
<proteinExistence type="predicted"/>